<evidence type="ECO:0000313" key="1">
    <source>
        <dbReference type="EMBL" id="ALG82891.1"/>
    </source>
</evidence>
<dbReference type="STRING" id="1604004.HLASA_2016"/>
<proteinExistence type="predicted"/>
<reference evidence="1 2" key="2">
    <citation type="journal article" date="2016" name="Stand. Genomic Sci.">
        <title>Complete genome sequence of 'Halanaeroarchaeum sulfurireducens' M27-SA2, a sulfur-reducing and acetate-oxidizing haloarchaeon from the deep-sea hypersaline anoxic lake Medee.</title>
        <authorList>
            <person name="Messina E."/>
            <person name="Sorokin D.Y."/>
            <person name="Kublanov I.V."/>
            <person name="Toshchakov S."/>
            <person name="Lopatina A."/>
            <person name="Arcadi E."/>
            <person name="Smedile F."/>
            <person name="La Spada G."/>
            <person name="La Cono V."/>
            <person name="Yakimov M.M."/>
        </authorList>
    </citation>
    <scope>NUCLEOTIDE SEQUENCE [LARGE SCALE GENOMIC DNA]</scope>
    <source>
        <strain evidence="1 2">M27-SA2</strain>
    </source>
</reference>
<reference evidence="2" key="1">
    <citation type="submission" date="2015-05" db="EMBL/GenBank/DDBJ databases">
        <title>Complete genome sequence of Halanaeroarchaeum sulfurireducens type strain M27-SA2, a sulfate-reducer haloarchaeon from marine anoxic lake Medee.</title>
        <authorList>
            <person name="Messina E."/>
            <person name="Kublanov I.V."/>
            <person name="Toshchakov S."/>
            <person name="Arcadi E."/>
            <person name="La Spada G."/>
            <person name="La Cono V."/>
            <person name="Yakimov M.M."/>
        </authorList>
    </citation>
    <scope>NUCLEOTIDE SEQUENCE [LARGE SCALE GENOMIC DNA]</scope>
    <source>
        <strain evidence="2">M27-SA2</strain>
    </source>
</reference>
<dbReference type="AlphaFoldDB" id="A0A0N9ND11"/>
<evidence type="ECO:0000313" key="2">
    <source>
        <dbReference type="Proteomes" id="UP000060390"/>
    </source>
</evidence>
<sequence length="191" mass="21027">MTEVQTTSVTDNVRVATYAIETIRELIPDWDRISQLERIAALEDLEPASEFSTHNVSTSAYREYLAQLHNPEVNSQSVTWTHLAFGDDGTAESLGDEHLINEVYRDAIDDHVDNSADNEYAAVLLIGSDEAVGLSLKEAALVSEADPSNSDDIAANRALLDDPDNRLNPKDSDHAVTVRIELSYLDNSEVV</sequence>
<organism evidence="1 2">
    <name type="scientific">Halanaeroarchaeum sulfurireducens</name>
    <dbReference type="NCBI Taxonomy" id="1604004"/>
    <lineage>
        <taxon>Archaea</taxon>
        <taxon>Methanobacteriati</taxon>
        <taxon>Methanobacteriota</taxon>
        <taxon>Stenosarchaea group</taxon>
        <taxon>Halobacteria</taxon>
        <taxon>Halobacteriales</taxon>
        <taxon>Halobacteriaceae</taxon>
        <taxon>Halanaeroarchaeum</taxon>
    </lineage>
</organism>
<accession>A0A0N9ND11</accession>
<dbReference type="Proteomes" id="UP000060390">
    <property type="component" value="Chromosome"/>
</dbReference>
<gene>
    <name evidence="1" type="ORF">HLASA_2016</name>
</gene>
<dbReference type="KEGG" id="hsf:HLASA_2016"/>
<protein>
    <submittedName>
        <fullName evidence="1">Uncharacterized protein</fullName>
    </submittedName>
</protein>
<name>A0A0N9ND11_9EURY</name>
<dbReference type="EMBL" id="CP011564">
    <property type="protein sequence ID" value="ALG82891.1"/>
    <property type="molecule type" value="Genomic_DNA"/>
</dbReference>